<evidence type="ECO:0000313" key="2">
    <source>
        <dbReference type="Proteomes" id="UP000185944"/>
    </source>
</evidence>
<dbReference type="RefSeq" id="XP_067544856.1">
    <property type="nucleotide sequence ID" value="XM_067689324.1"/>
</dbReference>
<dbReference type="VEuPathDB" id="MicrosporidiaDB:NEDG_01906"/>
<proteinExistence type="predicted"/>
<dbReference type="AlphaFoldDB" id="A0A177EJ27"/>
<sequence>MEWTRFSKKEEKEREEWSTLLSSVQKTGELSIEEAGKQCFLVARERRILLPISGVCNVGETQCLGTHKEYLLNNKRVALILNDRYEMKKFFYLPKILPESLVCFSPGLFAAISKAGDEVVSFTLGGRGGDSEFSIGNYFVCARSECCESLCANEDGIFVLEKESVLFLKPVTG</sequence>
<gene>
    <name evidence="1" type="ORF">NEDG_01906</name>
</gene>
<comment type="caution">
    <text evidence="1">The sequence shown here is derived from an EMBL/GenBank/DDBJ whole genome shotgun (WGS) entry which is preliminary data.</text>
</comment>
<dbReference type="Proteomes" id="UP000185944">
    <property type="component" value="Unassembled WGS sequence"/>
</dbReference>
<evidence type="ECO:0000313" key="1">
    <source>
        <dbReference type="EMBL" id="OAG31132.1"/>
    </source>
</evidence>
<keyword evidence="2" id="KW-1185">Reference proteome</keyword>
<protein>
    <submittedName>
        <fullName evidence="1">Uncharacterized protein</fullName>
    </submittedName>
</protein>
<name>A0A177EJ27_9MICR</name>
<dbReference type="GeneID" id="93648256"/>
<dbReference type="OrthoDB" id="2186401at2759"/>
<dbReference type="EMBL" id="LTDL01000022">
    <property type="protein sequence ID" value="OAG31132.1"/>
    <property type="molecule type" value="Genomic_DNA"/>
</dbReference>
<reference evidence="1 2" key="1">
    <citation type="submission" date="2016-02" db="EMBL/GenBank/DDBJ databases">
        <title>Discovery of a natural microsporidian pathogen with a broad tissue tropism in Caenorhabditis elegans.</title>
        <authorList>
            <person name="Luallen R.J."/>
            <person name="Reinke A.W."/>
            <person name="Tong L."/>
            <person name="Botts M.R."/>
            <person name="Felix M.-A."/>
            <person name="Troemel E.R."/>
        </authorList>
    </citation>
    <scope>NUCLEOTIDE SEQUENCE [LARGE SCALE GENOMIC DNA]</scope>
    <source>
        <strain evidence="1 2">JUm2807</strain>
    </source>
</reference>
<accession>A0A177EJ27</accession>
<organism evidence="1 2">
    <name type="scientific">Nematocida displodere</name>
    <dbReference type="NCBI Taxonomy" id="1805483"/>
    <lineage>
        <taxon>Eukaryota</taxon>
        <taxon>Fungi</taxon>
        <taxon>Fungi incertae sedis</taxon>
        <taxon>Microsporidia</taxon>
        <taxon>Nematocida</taxon>
    </lineage>
</organism>